<comment type="caution">
    <text evidence="1">The sequence shown here is derived from an EMBL/GenBank/DDBJ whole genome shotgun (WGS) entry which is preliminary data.</text>
</comment>
<reference evidence="1 2" key="1">
    <citation type="journal article" date="2016" name="Nat. Commun.">
        <title>Thousands of microbial genomes shed light on interconnected biogeochemical processes in an aquifer system.</title>
        <authorList>
            <person name="Anantharaman K."/>
            <person name="Brown C.T."/>
            <person name="Hug L.A."/>
            <person name="Sharon I."/>
            <person name="Castelle C.J."/>
            <person name="Probst A.J."/>
            <person name="Thomas B.C."/>
            <person name="Singh A."/>
            <person name="Wilkins M.J."/>
            <person name="Karaoz U."/>
            <person name="Brodie E.L."/>
            <person name="Williams K.H."/>
            <person name="Hubbard S.S."/>
            <person name="Banfield J.F."/>
        </authorList>
    </citation>
    <scope>NUCLEOTIDE SEQUENCE [LARGE SCALE GENOMIC DNA]</scope>
</reference>
<accession>A0A1F6NYX0</accession>
<sequence length="210" mass="24491">MPYTGKPKGYDQLVGMGDEKYVSGSTTQESSQKPMVVKETFMYFKDYEKSPNYVKAQYYLTKLVHALFPANVPDVYFSSVKDGDKITVDQRIEVVDGGRTKKKDSADQDTKRKIDLVKVGFEKLDLNFDRFDWNFNIDKDGNAVYMDSFRPWLDFKQTGVPILRFNEQTAKKMIDNIRDNRAKEECLNYLQRVSVLFKAELERLEKQNNI</sequence>
<gene>
    <name evidence="1" type="ORF">A2537_00500</name>
</gene>
<evidence type="ECO:0000313" key="1">
    <source>
        <dbReference type="EMBL" id="OGH89127.1"/>
    </source>
</evidence>
<dbReference type="AlphaFoldDB" id="A0A1F6NYX0"/>
<dbReference type="Proteomes" id="UP000178490">
    <property type="component" value="Unassembled WGS sequence"/>
</dbReference>
<evidence type="ECO:0000313" key="2">
    <source>
        <dbReference type="Proteomes" id="UP000178490"/>
    </source>
</evidence>
<proteinExistence type="predicted"/>
<dbReference type="EMBL" id="MFRC01000043">
    <property type="protein sequence ID" value="OGH89127.1"/>
    <property type="molecule type" value="Genomic_DNA"/>
</dbReference>
<protein>
    <submittedName>
        <fullName evidence="1">Uncharacterized protein</fullName>
    </submittedName>
</protein>
<organism evidence="1 2">
    <name type="scientific">Candidatus Magasanikbacteria bacterium RIFOXYD2_FULL_36_9</name>
    <dbReference type="NCBI Taxonomy" id="1798707"/>
    <lineage>
        <taxon>Bacteria</taxon>
        <taxon>Candidatus Magasanikiibacteriota</taxon>
    </lineage>
</organism>
<name>A0A1F6NYX0_9BACT</name>